<comment type="catalytic activity">
    <reaction evidence="8">
        <text>6-carboxy-5,6,7,8-tetrahydropterin + H(+) = 7-carboxy-7-carbaguanine + NH4(+)</text>
        <dbReference type="Rhea" id="RHEA:27974"/>
        <dbReference type="ChEBI" id="CHEBI:15378"/>
        <dbReference type="ChEBI" id="CHEBI:28938"/>
        <dbReference type="ChEBI" id="CHEBI:61032"/>
        <dbReference type="ChEBI" id="CHEBI:61036"/>
        <dbReference type="EC" id="4.3.99.3"/>
    </reaction>
</comment>
<feature type="binding site" evidence="8">
    <location>
        <position position="38"/>
    </location>
    <ligand>
        <name>Mg(2+)</name>
        <dbReference type="ChEBI" id="CHEBI:18420"/>
    </ligand>
</feature>
<keyword evidence="2 8" id="KW-0949">S-adenosyl-L-methionine</keyword>
<comment type="cofactor">
    <cofactor evidence="8">
        <name>Mg(2+)</name>
        <dbReference type="ChEBI" id="CHEBI:18420"/>
    </cofactor>
</comment>
<keyword evidence="1 8" id="KW-0004">4Fe-4S</keyword>
<dbReference type="Gene3D" id="3.20.20.70">
    <property type="entry name" value="Aldolase class I"/>
    <property type="match status" value="1"/>
</dbReference>
<evidence type="ECO:0000313" key="11">
    <source>
        <dbReference type="Proteomes" id="UP000677668"/>
    </source>
</evidence>
<keyword evidence="11" id="KW-1185">Reference proteome</keyword>
<feature type="binding site" evidence="8">
    <location>
        <position position="68"/>
    </location>
    <ligand>
        <name>substrate</name>
    </ligand>
</feature>
<dbReference type="RefSeq" id="WP_211422314.1">
    <property type="nucleotide sequence ID" value="NZ_CP072642.1"/>
</dbReference>
<comment type="caution">
    <text evidence="8">Lacks conserved residue(s) required for the propagation of feature annotation.</text>
</comment>
<dbReference type="Proteomes" id="UP000677668">
    <property type="component" value="Chromosome 1"/>
</dbReference>
<dbReference type="InterPro" id="IPR013785">
    <property type="entry name" value="Aldolase_TIM"/>
</dbReference>
<dbReference type="PROSITE" id="PS51918">
    <property type="entry name" value="RADICAL_SAM"/>
    <property type="match status" value="1"/>
</dbReference>
<dbReference type="PIRSF" id="PIRSF000370">
    <property type="entry name" value="QueE"/>
    <property type="match status" value="1"/>
</dbReference>
<keyword evidence="3 8" id="KW-0479">Metal-binding</keyword>
<gene>
    <name evidence="8" type="primary">queE</name>
    <name evidence="10" type="ORF">J8C05_00530</name>
</gene>
<organism evidence="10 11">
    <name type="scientific">Chloracidobacterium sp. N</name>
    <dbReference type="NCBI Taxonomy" id="2821540"/>
    <lineage>
        <taxon>Bacteria</taxon>
        <taxon>Pseudomonadati</taxon>
        <taxon>Acidobacteriota</taxon>
        <taxon>Terriglobia</taxon>
        <taxon>Terriglobales</taxon>
        <taxon>Acidobacteriaceae</taxon>
        <taxon>Chloracidobacterium</taxon>
        <taxon>Chloracidobacterium aggregatum</taxon>
    </lineage>
</organism>
<comment type="function">
    <text evidence="8">Catalyzes the complex heterocyclic radical-mediated conversion of 6-carboxy-5,6,7,8-tetrahydropterin (CPH4) to 7-carboxy-7-deazaguanine (CDG), a step common to the biosynthetic pathways of all 7-deazapurine-containing compounds.</text>
</comment>
<sequence>MRITEIFFSIQGESSYAGLPCAFVRTTGCDLRCTWCDSEYTFTGGTHMSVEEILERIRAYPTRLVELTGGEPLLQKDIYELAGRLLDEGYTVLIETGGHRDVSRLDPRIIKVLDIKCPGSGMVEKNLWSNLDHITRRDEVKFVLADLADYFWAREILRIYRLEQRTNVLFSTVFGVEQRPIVERLLADGLQVRFQTQLHKLIWPADMRGV</sequence>
<feature type="domain" description="Radical SAM core" evidence="9">
    <location>
        <begin position="16"/>
        <end position="210"/>
    </location>
</feature>
<evidence type="ECO:0000256" key="6">
    <source>
        <dbReference type="ARBA" id="ARBA00023014"/>
    </source>
</evidence>
<comment type="similarity">
    <text evidence="8">Belongs to the radical SAM superfamily. 7-carboxy-7-deazaguanine synthase family.</text>
</comment>
<keyword evidence="4 8" id="KW-0460">Magnesium</keyword>
<feature type="binding site" evidence="8">
    <location>
        <position position="70"/>
    </location>
    <ligand>
        <name>S-adenosyl-L-methionine</name>
        <dbReference type="ChEBI" id="CHEBI:59789"/>
    </ligand>
</feature>
<protein>
    <recommendedName>
        <fullName evidence="8">7-carboxy-7-deazaguanine synthase</fullName>
        <shortName evidence="8">CDG synthase</shortName>
        <ecNumber evidence="8">4.3.99.3</ecNumber>
    </recommendedName>
    <alternativeName>
        <fullName evidence="8">Queuosine biosynthesis protein QueE</fullName>
    </alternativeName>
</protein>
<evidence type="ECO:0000256" key="4">
    <source>
        <dbReference type="ARBA" id="ARBA00022842"/>
    </source>
</evidence>
<dbReference type="InterPro" id="IPR024924">
    <property type="entry name" value="7-CO-7-deazaguanine_synth-like"/>
</dbReference>
<comment type="cofactor">
    <cofactor evidence="8">
        <name>S-adenosyl-L-methionine</name>
        <dbReference type="ChEBI" id="CHEBI:59789"/>
    </cofactor>
    <text evidence="8">Binds 1 S-adenosyl-L-methionine per subunit.</text>
</comment>
<feature type="binding site" evidence="8">
    <location>
        <position position="29"/>
    </location>
    <ligand>
        <name>[4Fe-4S] cluster</name>
        <dbReference type="ChEBI" id="CHEBI:49883"/>
        <note>4Fe-4S-S-AdoMet</note>
    </ligand>
</feature>
<dbReference type="PANTHER" id="PTHR42836">
    <property type="entry name" value="7-CARBOXY-7-DEAZAGUANINE SYNTHASE"/>
    <property type="match status" value="1"/>
</dbReference>
<feature type="binding site" evidence="8">
    <location>
        <position position="33"/>
    </location>
    <ligand>
        <name>[4Fe-4S] cluster</name>
        <dbReference type="ChEBI" id="CHEBI:49883"/>
        <note>4Fe-4S-S-AdoMet</note>
    </ligand>
</feature>
<feature type="binding site" evidence="8">
    <location>
        <begin position="10"/>
        <end position="12"/>
    </location>
    <ligand>
        <name>substrate</name>
    </ligand>
</feature>
<feature type="binding site" evidence="8">
    <location>
        <position position="25"/>
    </location>
    <ligand>
        <name>substrate</name>
    </ligand>
</feature>
<keyword evidence="8" id="KW-0671">Queuosine biosynthesis</keyword>
<evidence type="ECO:0000256" key="5">
    <source>
        <dbReference type="ARBA" id="ARBA00023004"/>
    </source>
</evidence>
<evidence type="ECO:0000313" key="10">
    <source>
        <dbReference type="EMBL" id="QUV93985.1"/>
    </source>
</evidence>
<comment type="cofactor">
    <cofactor evidence="8">
        <name>[4Fe-4S] cluster</name>
        <dbReference type="ChEBI" id="CHEBI:49883"/>
    </cofactor>
    <text evidence="8">Binds 1 [4Fe-4S] cluster. The cluster is coordinated with 3 cysteines and an exchangeable S-adenosyl-L-methionine.</text>
</comment>
<dbReference type="HAMAP" id="MF_00917">
    <property type="entry name" value="QueE"/>
    <property type="match status" value="1"/>
</dbReference>
<keyword evidence="5 8" id="KW-0408">Iron</keyword>
<dbReference type="EC" id="4.3.99.3" evidence="8"/>
<evidence type="ECO:0000256" key="8">
    <source>
        <dbReference type="HAMAP-Rule" id="MF_00917"/>
    </source>
</evidence>
<dbReference type="SUPFAM" id="SSF102114">
    <property type="entry name" value="Radical SAM enzymes"/>
    <property type="match status" value="1"/>
</dbReference>
<evidence type="ECO:0000256" key="7">
    <source>
        <dbReference type="ARBA" id="ARBA00023239"/>
    </source>
</evidence>
<dbReference type="CDD" id="cd01335">
    <property type="entry name" value="Radical_SAM"/>
    <property type="match status" value="1"/>
</dbReference>
<evidence type="ECO:0000256" key="3">
    <source>
        <dbReference type="ARBA" id="ARBA00022723"/>
    </source>
</evidence>
<dbReference type="Pfam" id="PF04055">
    <property type="entry name" value="Radical_SAM"/>
    <property type="match status" value="1"/>
</dbReference>
<name>A0ABX8AZ54_9BACT</name>
<dbReference type="PANTHER" id="PTHR42836:SF1">
    <property type="entry name" value="7-CARBOXY-7-DEAZAGUANINE SYNTHASE"/>
    <property type="match status" value="1"/>
</dbReference>
<evidence type="ECO:0000259" key="9">
    <source>
        <dbReference type="PROSITE" id="PS51918"/>
    </source>
</evidence>
<dbReference type="InterPro" id="IPR007197">
    <property type="entry name" value="rSAM"/>
</dbReference>
<comment type="pathway">
    <text evidence="8">Purine metabolism; 7-cyano-7-deazaguanine biosynthesis.</text>
</comment>
<keyword evidence="6 8" id="KW-0411">Iron-sulfur</keyword>
<accession>A0ABX8AZ54</accession>
<evidence type="ECO:0000256" key="2">
    <source>
        <dbReference type="ARBA" id="ARBA00022691"/>
    </source>
</evidence>
<feature type="binding site" evidence="8">
    <location>
        <position position="36"/>
    </location>
    <ligand>
        <name>[4Fe-4S] cluster</name>
        <dbReference type="ChEBI" id="CHEBI:49883"/>
        <note>4Fe-4S-S-AdoMet</note>
    </ligand>
</feature>
<reference evidence="10 11" key="1">
    <citation type="submission" date="2021-03" db="EMBL/GenBank/DDBJ databases">
        <title>Genomic and phenotypic characterization of Chloracidobacterium isolates provides evidence for multiple species.</title>
        <authorList>
            <person name="Saini M.K."/>
            <person name="Costas A.M.G."/>
            <person name="Tank M."/>
            <person name="Bryant D.A."/>
        </authorList>
    </citation>
    <scope>NUCLEOTIDE SEQUENCE [LARGE SCALE GENOMIC DNA]</scope>
    <source>
        <strain evidence="10 11">N</strain>
    </source>
</reference>
<dbReference type="SFLD" id="SFLDS00029">
    <property type="entry name" value="Radical_SAM"/>
    <property type="match status" value="1"/>
</dbReference>
<comment type="subunit">
    <text evidence="8">Homodimer.</text>
</comment>
<proteinExistence type="inferred from homology"/>
<feature type="binding site" evidence="8">
    <location>
        <begin position="35"/>
        <end position="37"/>
    </location>
    <ligand>
        <name>S-adenosyl-L-methionine</name>
        <dbReference type="ChEBI" id="CHEBI:59789"/>
    </ligand>
</feature>
<dbReference type="EMBL" id="CP072642">
    <property type="protein sequence ID" value="QUV93985.1"/>
    <property type="molecule type" value="Genomic_DNA"/>
</dbReference>
<dbReference type="InterPro" id="IPR058240">
    <property type="entry name" value="rSAM_sf"/>
</dbReference>
<keyword evidence="7 8" id="KW-0456">Lyase</keyword>
<evidence type="ECO:0000256" key="1">
    <source>
        <dbReference type="ARBA" id="ARBA00022485"/>
    </source>
</evidence>